<dbReference type="Pfam" id="PF20250">
    <property type="entry name" value="FapA_N"/>
    <property type="match status" value="1"/>
</dbReference>
<comment type="caution">
    <text evidence="2">The sequence shown here is derived from an EMBL/GenBank/DDBJ whole genome shotgun (WGS) entry which is preliminary data.</text>
</comment>
<evidence type="ECO:0000313" key="3">
    <source>
        <dbReference type="Proteomes" id="UP000094296"/>
    </source>
</evidence>
<dbReference type="PANTHER" id="PTHR38032">
    <property type="entry name" value="POLYMERASE-RELATED"/>
    <property type="match status" value="1"/>
</dbReference>
<proteinExistence type="predicted"/>
<dbReference type="Pfam" id="PF03961">
    <property type="entry name" value="FapA"/>
    <property type="match status" value="1"/>
</dbReference>
<name>A0A1E5G4X4_9FIRM</name>
<dbReference type="RefSeq" id="WP_069641722.1">
    <property type="nucleotide sequence ID" value="NZ_MIJE01000001.1"/>
</dbReference>
<feature type="domain" description="Flagellar Assembly Protein A N-terminal region" evidence="1">
    <location>
        <begin position="118"/>
        <end position="309"/>
    </location>
</feature>
<evidence type="ECO:0000313" key="2">
    <source>
        <dbReference type="EMBL" id="OEF98230.1"/>
    </source>
</evidence>
<dbReference type="AlphaFoldDB" id="A0A1E5G4X4"/>
<dbReference type="STRING" id="766136.BHF68_00660"/>
<organism evidence="2 3">
    <name type="scientific">Desulfuribacillus alkaliarsenatis</name>
    <dbReference type="NCBI Taxonomy" id="766136"/>
    <lineage>
        <taxon>Bacteria</taxon>
        <taxon>Bacillati</taxon>
        <taxon>Bacillota</taxon>
        <taxon>Desulfuribacillia</taxon>
        <taxon>Desulfuribacillales</taxon>
        <taxon>Desulfuribacillaceae</taxon>
        <taxon>Desulfuribacillus</taxon>
    </lineage>
</organism>
<dbReference type="GO" id="GO:0000902">
    <property type="term" value="P:cell morphogenesis"/>
    <property type="evidence" value="ECO:0007669"/>
    <property type="project" value="InterPro"/>
</dbReference>
<gene>
    <name evidence="2" type="ORF">BHF68_00660</name>
</gene>
<dbReference type="EMBL" id="MIJE01000001">
    <property type="protein sequence ID" value="OEF98230.1"/>
    <property type="molecule type" value="Genomic_DNA"/>
</dbReference>
<reference evidence="2 3" key="1">
    <citation type="submission" date="2016-09" db="EMBL/GenBank/DDBJ databases">
        <title>Draft genome sequence for the type strain of Desulfuribacillus alkaliarsenatis AHT28, an obligately anaerobic, sulfidogenic bacterium isolated from Russian soda lake sediments.</title>
        <authorList>
            <person name="Abin C.A."/>
            <person name="Hollibaugh J.T."/>
        </authorList>
    </citation>
    <scope>NUCLEOTIDE SEQUENCE [LARGE SCALE GENOMIC DNA]</scope>
    <source>
        <strain evidence="2 3">AHT28</strain>
    </source>
</reference>
<dbReference type="InterPro" id="IPR036145">
    <property type="entry name" value="MinC_C_sf"/>
</dbReference>
<dbReference type="InterPro" id="IPR046865">
    <property type="entry name" value="FapA_b_solenoid"/>
</dbReference>
<dbReference type="InterPro" id="IPR005646">
    <property type="entry name" value="FapA"/>
</dbReference>
<dbReference type="SUPFAM" id="SSF63848">
    <property type="entry name" value="Cell-division inhibitor MinC, C-terminal domain"/>
    <property type="match status" value="1"/>
</dbReference>
<protein>
    <recommendedName>
        <fullName evidence="1">Flagellar Assembly Protein A N-terminal region domain-containing protein</fullName>
    </recommendedName>
</protein>
<dbReference type="PANTHER" id="PTHR38032:SF1">
    <property type="entry name" value="RNA-BINDING PROTEIN KHPB N-TERMINAL DOMAIN-CONTAINING PROTEIN"/>
    <property type="match status" value="1"/>
</dbReference>
<accession>A0A1E5G4X4</accession>
<sequence length="638" mass="72415">MRPLDEDKYLEELIKTLNIDDSDVCNRELFENSEMTFETEPENISSITKTVDKDEGTVQIKDGKITVTNPVGNGKYPKIIPTPDIITTVNQARIRAPRTVKESDDITWEINNQIKGFEITVCEEKLHVYFQVTPDIYRKKIIVDSGPSNVIKLESTVIDYDFSPQDIYELIVEEIYKLQIKVDVNTTLILNELWQPSYEKVLIAKGVPVTQSKDSYIETFFSTKIEEVIEEVSGKVDFKNRVKIPSVKQGDIVARLHPPEEGVEGYNVFGRIIRPKHPKKLSVKLNKNVEMKADGTIIALKSGRLSISGNLVKHIDIFDVHIVHGDVDIKKGNIYFTGDVIVYGDVKEDMRIESMGNIWVFGNVFYSTLVSAQSITISGNVINSYVYGGHFITFYSQAYRVLQDLSHYFEKLYEVANQLMTELKIRNQEISYTKVVATLLDGKFNTIIKRIDEYNDIYTEAKRHTNIQMDFMVLYKLLLPYSSYQTTLKLASIESIKTLIFALNEGIEKINNSIKEDSTISTGYSSFSTLKTNGDVVYVGNGSYHSLVFAGKDCKFYSQNSVIRGGTTEAIKDIIASKVGNELGAPPCLTAGRTILAKELISAKIKIKNKSVFYEGQRLRNVKFYYDHNDDVVKYIKN</sequence>
<dbReference type="Proteomes" id="UP000094296">
    <property type="component" value="Unassembled WGS sequence"/>
</dbReference>
<keyword evidence="3" id="KW-1185">Reference proteome</keyword>
<dbReference type="OrthoDB" id="1279at2"/>
<evidence type="ECO:0000259" key="1">
    <source>
        <dbReference type="Pfam" id="PF20250"/>
    </source>
</evidence>
<dbReference type="InterPro" id="IPR046866">
    <property type="entry name" value="FapA_N"/>
</dbReference>